<dbReference type="AlphaFoldDB" id="A0A3D9SNF8"/>
<dbReference type="Proteomes" id="UP000256661">
    <property type="component" value="Unassembled WGS sequence"/>
</dbReference>
<dbReference type="SUPFAM" id="SSF55166">
    <property type="entry name" value="Hedgehog/DD-peptidase"/>
    <property type="match status" value="1"/>
</dbReference>
<comment type="caution">
    <text evidence="3">The sequence shown here is derived from an EMBL/GenBank/DDBJ whole genome shotgun (WGS) entry which is preliminary data.</text>
</comment>
<keyword evidence="3" id="KW-0378">Hydrolase</keyword>
<proteinExistence type="predicted"/>
<reference evidence="3 4" key="1">
    <citation type="submission" date="2018-08" db="EMBL/GenBank/DDBJ databases">
        <title>Sequencing the genomes of 1000 actinobacteria strains.</title>
        <authorList>
            <person name="Klenk H.-P."/>
        </authorList>
    </citation>
    <scope>NUCLEOTIDE SEQUENCE [LARGE SCALE GENOMIC DNA]</scope>
    <source>
        <strain evidence="3 4">DSM 43927</strain>
    </source>
</reference>
<name>A0A3D9SNF8_9ACTN</name>
<sequence>MPRAGTFGSSRAVPCHAGEMVEKPLISAVTLAVALGVAMAGCGGDDGPGSEGTASPPTASGSGSPGGAPSADRTATRFTAAIAKVSRSDLKHSWRPGCPVPTSRLRAIDMTHWGMDGKVHDGRLIVNASAADGLVKVFRRLFDQRYPIARMEPVDKYRGSDFDSIEANNTSAFNCRAATGSGNWSQHAYGLAVDINPCENPYVSADGGVAHKDCVKFKDRSRDDPGLIHRGDKTVKAFASIGWGWGGTWSGVKDYQHFSSTGR</sequence>
<dbReference type="GO" id="GO:0004180">
    <property type="term" value="F:carboxypeptidase activity"/>
    <property type="evidence" value="ECO:0007669"/>
    <property type="project" value="UniProtKB-KW"/>
</dbReference>
<dbReference type="Pfam" id="PF13539">
    <property type="entry name" value="Peptidase_M15_4"/>
    <property type="match status" value="1"/>
</dbReference>
<accession>A0A3D9SNF8</accession>
<keyword evidence="3" id="KW-0645">Protease</keyword>
<evidence type="ECO:0000313" key="4">
    <source>
        <dbReference type="Proteomes" id="UP000256661"/>
    </source>
</evidence>
<feature type="region of interest" description="Disordered" evidence="1">
    <location>
        <begin position="46"/>
        <end position="72"/>
    </location>
</feature>
<dbReference type="Gene3D" id="3.30.1380.10">
    <property type="match status" value="1"/>
</dbReference>
<keyword evidence="3" id="KW-0121">Carboxypeptidase</keyword>
<protein>
    <submittedName>
        <fullName evidence="3">D-alanyl-D-alanine carboxypeptidase-like protein</fullName>
    </submittedName>
</protein>
<gene>
    <name evidence="3" type="ORF">DFJ69_2931</name>
</gene>
<evidence type="ECO:0000256" key="1">
    <source>
        <dbReference type="SAM" id="MobiDB-lite"/>
    </source>
</evidence>
<dbReference type="InterPro" id="IPR009045">
    <property type="entry name" value="Zn_M74/Hedgehog-like"/>
</dbReference>
<dbReference type="EMBL" id="QTTT01000001">
    <property type="protein sequence ID" value="REE97459.1"/>
    <property type="molecule type" value="Genomic_DNA"/>
</dbReference>
<evidence type="ECO:0000313" key="3">
    <source>
        <dbReference type="EMBL" id="REE97459.1"/>
    </source>
</evidence>
<keyword evidence="4" id="KW-1185">Reference proteome</keyword>
<organism evidence="3 4">
    <name type="scientific">Thermomonospora umbrina</name>
    <dbReference type="NCBI Taxonomy" id="111806"/>
    <lineage>
        <taxon>Bacteria</taxon>
        <taxon>Bacillati</taxon>
        <taxon>Actinomycetota</taxon>
        <taxon>Actinomycetes</taxon>
        <taxon>Streptosporangiales</taxon>
        <taxon>Thermomonosporaceae</taxon>
        <taxon>Thermomonospora</taxon>
    </lineage>
</organism>
<feature type="domain" description="Peptidase M15C" evidence="2">
    <location>
        <begin position="179"/>
        <end position="259"/>
    </location>
</feature>
<evidence type="ECO:0000259" key="2">
    <source>
        <dbReference type="Pfam" id="PF13539"/>
    </source>
</evidence>
<feature type="compositionally biased region" description="Low complexity" evidence="1">
    <location>
        <begin position="51"/>
        <end position="71"/>
    </location>
</feature>
<dbReference type="InterPro" id="IPR039561">
    <property type="entry name" value="Peptidase_M15C"/>
</dbReference>